<comment type="caution">
    <text evidence="2">The sequence shown here is derived from an EMBL/GenBank/DDBJ whole genome shotgun (WGS) entry which is preliminary data.</text>
</comment>
<dbReference type="PROSITE" id="PS51257">
    <property type="entry name" value="PROKAR_LIPOPROTEIN"/>
    <property type="match status" value="1"/>
</dbReference>
<evidence type="ECO:0000313" key="3">
    <source>
        <dbReference type="Proteomes" id="UP000192815"/>
    </source>
</evidence>
<keyword evidence="3" id="KW-1185">Reference proteome</keyword>
<dbReference type="RefSeq" id="WP_083182521.1">
    <property type="nucleotide sequence ID" value="NZ_CBCRZR010000007.1"/>
</dbReference>
<evidence type="ECO:0000313" key="2">
    <source>
        <dbReference type="EMBL" id="ORC59624.1"/>
    </source>
</evidence>
<sequence length="153" mass="16545">MSRFLDISALPLAVLAAFVLTACDQGETPAKRPPGVEKTIEGTWFIGEWRNNQRDALALPAFRLSSDKLLWGDCTADIGGLVSHDEKRAFLVVKKGSICPANSQGLLKDILLQRINDCMASVELYASAEDIKQGPPQQSAVYIKAGCSPLQAD</sequence>
<dbReference type="Proteomes" id="UP000192815">
    <property type="component" value="Unassembled WGS sequence"/>
</dbReference>
<accession>A0A1X0N7P4</accession>
<evidence type="ECO:0000256" key="1">
    <source>
        <dbReference type="SAM" id="SignalP"/>
    </source>
</evidence>
<dbReference type="STRING" id="1958950.BZK31_09960"/>
<protein>
    <recommendedName>
        <fullName evidence="4">Lipoprotein</fullName>
    </recommendedName>
</protein>
<dbReference type="OrthoDB" id="6878846at2"/>
<feature type="chain" id="PRO_5013140318" description="Lipoprotein" evidence="1">
    <location>
        <begin position="23"/>
        <end position="153"/>
    </location>
</feature>
<feature type="signal peptide" evidence="1">
    <location>
        <begin position="1"/>
        <end position="22"/>
    </location>
</feature>
<keyword evidence="1" id="KW-0732">Signal</keyword>
<dbReference type="EMBL" id="MUIO01000027">
    <property type="protein sequence ID" value="ORC59624.1"/>
    <property type="molecule type" value="Genomic_DNA"/>
</dbReference>
<dbReference type="AlphaFoldDB" id="A0A1X0N7P4"/>
<gene>
    <name evidence="2" type="ORF">BZK31_09960</name>
</gene>
<organism evidence="2 3">
    <name type="scientific">Pseudomonas floridensis</name>
    <dbReference type="NCBI Taxonomy" id="1958950"/>
    <lineage>
        <taxon>Bacteria</taxon>
        <taxon>Pseudomonadati</taxon>
        <taxon>Pseudomonadota</taxon>
        <taxon>Gammaproteobacteria</taxon>
        <taxon>Pseudomonadales</taxon>
        <taxon>Pseudomonadaceae</taxon>
        <taxon>Pseudomonas</taxon>
    </lineage>
</organism>
<proteinExistence type="predicted"/>
<evidence type="ECO:0008006" key="4">
    <source>
        <dbReference type="Google" id="ProtNLM"/>
    </source>
</evidence>
<name>A0A1X0N7P4_9PSED</name>
<reference evidence="3" key="1">
    <citation type="submission" date="2017-02" db="EMBL/GenBank/DDBJ databases">
        <title>Pseudomonas floridae sp. nov., a novel pathogenic bacterial species isolated from tomato.</title>
        <authorList>
            <person name="Timilsina S."/>
            <person name="Vallad G.E."/>
            <person name="Jones J.B."/>
        </authorList>
    </citation>
    <scope>NUCLEOTIDE SEQUENCE [LARGE SCALE GENOMIC DNA]</scope>
    <source>
        <strain evidence="3">GEV388</strain>
    </source>
</reference>